<evidence type="ECO:0000313" key="13">
    <source>
        <dbReference type="EMBL" id="GAA1801246.1"/>
    </source>
</evidence>
<evidence type="ECO:0000256" key="2">
    <source>
        <dbReference type="ARBA" id="ARBA00004141"/>
    </source>
</evidence>
<evidence type="ECO:0000256" key="3">
    <source>
        <dbReference type="ARBA" id="ARBA00007931"/>
    </source>
</evidence>
<dbReference type="GO" id="GO:0008233">
    <property type="term" value="F:peptidase activity"/>
    <property type="evidence" value="ECO:0007669"/>
    <property type="project" value="UniProtKB-KW"/>
</dbReference>
<comment type="cofactor">
    <cofactor evidence="1">
        <name>Zn(2+)</name>
        <dbReference type="ChEBI" id="CHEBI:29105"/>
    </cofactor>
</comment>
<proteinExistence type="inferred from homology"/>
<gene>
    <name evidence="13" type="ORF">GCM10009811_26200</name>
</gene>
<feature type="transmembrane region" description="Helical" evidence="11">
    <location>
        <begin position="12"/>
        <end position="33"/>
    </location>
</feature>
<evidence type="ECO:0000256" key="6">
    <source>
        <dbReference type="ARBA" id="ARBA00022801"/>
    </source>
</evidence>
<feature type="domain" description="PDZ" evidence="12">
    <location>
        <begin position="197"/>
        <end position="243"/>
    </location>
</feature>
<dbReference type="GO" id="GO:0006508">
    <property type="term" value="P:proteolysis"/>
    <property type="evidence" value="ECO:0007669"/>
    <property type="project" value="UniProtKB-KW"/>
</dbReference>
<dbReference type="RefSeq" id="WP_344086177.1">
    <property type="nucleotide sequence ID" value="NZ_BAAAPO010000042.1"/>
</dbReference>
<keyword evidence="8 11" id="KW-1133">Transmembrane helix</keyword>
<evidence type="ECO:0000256" key="7">
    <source>
        <dbReference type="ARBA" id="ARBA00022833"/>
    </source>
</evidence>
<comment type="similarity">
    <text evidence="3">Belongs to the peptidase M50B family.</text>
</comment>
<keyword evidence="9" id="KW-0482">Metalloprotease</keyword>
<evidence type="ECO:0000313" key="14">
    <source>
        <dbReference type="Proteomes" id="UP001499938"/>
    </source>
</evidence>
<dbReference type="InterPro" id="IPR041489">
    <property type="entry name" value="PDZ_6"/>
</dbReference>
<keyword evidence="7" id="KW-0862">Zinc</keyword>
<evidence type="ECO:0000259" key="12">
    <source>
        <dbReference type="PROSITE" id="PS50106"/>
    </source>
</evidence>
<protein>
    <submittedName>
        <fullName evidence="13">Site-2 protease family protein</fullName>
    </submittedName>
</protein>
<dbReference type="InterPro" id="IPR008915">
    <property type="entry name" value="Peptidase_M50"/>
</dbReference>
<dbReference type="CDD" id="cd06163">
    <property type="entry name" value="S2P-M50_PDZ_RseP-like"/>
    <property type="match status" value="1"/>
</dbReference>
<dbReference type="InterPro" id="IPR036034">
    <property type="entry name" value="PDZ_sf"/>
</dbReference>
<evidence type="ECO:0000256" key="4">
    <source>
        <dbReference type="ARBA" id="ARBA00022670"/>
    </source>
</evidence>
<dbReference type="PANTHER" id="PTHR42837:SF2">
    <property type="entry name" value="MEMBRANE METALLOPROTEASE ARASP2, CHLOROPLASTIC-RELATED"/>
    <property type="match status" value="1"/>
</dbReference>
<keyword evidence="14" id="KW-1185">Reference proteome</keyword>
<evidence type="ECO:0000256" key="10">
    <source>
        <dbReference type="ARBA" id="ARBA00023136"/>
    </source>
</evidence>
<dbReference type="Pfam" id="PF02163">
    <property type="entry name" value="Peptidase_M50"/>
    <property type="match status" value="1"/>
</dbReference>
<reference evidence="13 14" key="1">
    <citation type="journal article" date="2019" name="Int. J. Syst. Evol. Microbiol.">
        <title>The Global Catalogue of Microorganisms (GCM) 10K type strain sequencing project: providing services to taxonomists for standard genome sequencing and annotation.</title>
        <authorList>
            <consortium name="The Broad Institute Genomics Platform"/>
            <consortium name="The Broad Institute Genome Sequencing Center for Infectious Disease"/>
            <person name="Wu L."/>
            <person name="Ma J."/>
        </authorList>
    </citation>
    <scope>NUCLEOTIDE SEQUENCE [LARGE SCALE GENOMIC DNA]</scope>
    <source>
        <strain evidence="13 14">JCM 15592</strain>
    </source>
</reference>
<keyword evidence="6" id="KW-0378">Hydrolase</keyword>
<comment type="subcellular location">
    <subcellularLocation>
        <location evidence="2">Membrane</location>
        <topology evidence="2">Multi-pass membrane protein</topology>
    </subcellularLocation>
</comment>
<keyword evidence="5 11" id="KW-0812">Transmembrane</keyword>
<dbReference type="SUPFAM" id="SSF50156">
    <property type="entry name" value="PDZ domain-like"/>
    <property type="match status" value="1"/>
</dbReference>
<dbReference type="Gene3D" id="2.30.42.10">
    <property type="match status" value="1"/>
</dbReference>
<evidence type="ECO:0000256" key="9">
    <source>
        <dbReference type="ARBA" id="ARBA00023049"/>
    </source>
</evidence>
<dbReference type="CDD" id="cd23081">
    <property type="entry name" value="cpPDZ_EcRseP-like"/>
    <property type="match status" value="1"/>
</dbReference>
<dbReference type="PROSITE" id="PS50106">
    <property type="entry name" value="PDZ"/>
    <property type="match status" value="1"/>
</dbReference>
<feature type="transmembrane region" description="Helical" evidence="11">
    <location>
        <begin position="136"/>
        <end position="160"/>
    </location>
</feature>
<accession>A0ABN2LZ99</accession>
<dbReference type="SMART" id="SM00228">
    <property type="entry name" value="PDZ"/>
    <property type="match status" value="1"/>
</dbReference>
<dbReference type="InterPro" id="IPR001478">
    <property type="entry name" value="PDZ"/>
</dbReference>
<sequence>MTCFTGPTSGMDYVLYLIGVLIVVLGVGASIALHEIGHLVPAKKFGVRVPQYMVGFGPTIWSTKRGETEYGIKAIPLGGYIRMIGMFPPRNGEGIRVSSTGRFTQLRDEARNQSMSEILPGDEERVFYKLSVPKKVAIMMGGPLMNLLIAAVVFTGLFTLHGITINTAKLDSVSQCVDISQAAQSTKTTCTADMPIAPANAAGLKPGDQIVSINGTTLATWDDARGVIRANAGKPISLVVRTNGVERTVTATPMAVQLPVYDRYGLPLKNDDGTIRTELAGFLGAAGTPEVQRQPLTAVPGLFGDQLRQTAGVILNIPQKMVGVAKAAFGDQERDLNGPVSVVGVGRVAGEVASDKAFGDAGDKALILVALLGSLNMALFVFNMVPLLPLDGGHVAGALWEGLKRRTFKLFGKADPGPVDVTKALPLAYTVASLLIVMSALLMYADIVNPIRLRG</sequence>
<dbReference type="EMBL" id="BAAAPO010000042">
    <property type="protein sequence ID" value="GAA1801246.1"/>
    <property type="molecule type" value="Genomic_DNA"/>
</dbReference>
<feature type="transmembrane region" description="Helical" evidence="11">
    <location>
        <begin position="427"/>
        <end position="445"/>
    </location>
</feature>
<keyword evidence="4 13" id="KW-0645">Protease</keyword>
<evidence type="ECO:0000256" key="8">
    <source>
        <dbReference type="ARBA" id="ARBA00022989"/>
    </source>
</evidence>
<dbReference type="PANTHER" id="PTHR42837">
    <property type="entry name" value="REGULATOR OF SIGMA-E PROTEASE RSEP"/>
    <property type="match status" value="1"/>
</dbReference>
<dbReference type="Pfam" id="PF17820">
    <property type="entry name" value="PDZ_6"/>
    <property type="match status" value="1"/>
</dbReference>
<name>A0ABN2LZ99_9MICO</name>
<evidence type="ECO:0000256" key="11">
    <source>
        <dbReference type="SAM" id="Phobius"/>
    </source>
</evidence>
<evidence type="ECO:0000256" key="5">
    <source>
        <dbReference type="ARBA" id="ARBA00022692"/>
    </source>
</evidence>
<keyword evidence="10 11" id="KW-0472">Membrane</keyword>
<evidence type="ECO:0000256" key="1">
    <source>
        <dbReference type="ARBA" id="ARBA00001947"/>
    </source>
</evidence>
<dbReference type="Proteomes" id="UP001499938">
    <property type="component" value="Unassembled WGS sequence"/>
</dbReference>
<dbReference type="InterPro" id="IPR004387">
    <property type="entry name" value="Pept_M50_Zn"/>
</dbReference>
<feature type="transmembrane region" description="Helical" evidence="11">
    <location>
        <begin position="365"/>
        <end position="385"/>
    </location>
</feature>
<organism evidence="13 14">
    <name type="scientific">Nostocoides veronense</name>
    <dbReference type="NCBI Taxonomy" id="330836"/>
    <lineage>
        <taxon>Bacteria</taxon>
        <taxon>Bacillati</taxon>
        <taxon>Actinomycetota</taxon>
        <taxon>Actinomycetes</taxon>
        <taxon>Micrococcales</taxon>
        <taxon>Intrasporangiaceae</taxon>
        <taxon>Nostocoides</taxon>
    </lineage>
</organism>
<comment type="caution">
    <text evidence="13">The sequence shown here is derived from an EMBL/GenBank/DDBJ whole genome shotgun (WGS) entry which is preliminary data.</text>
</comment>